<evidence type="ECO:0000259" key="5">
    <source>
        <dbReference type="Pfam" id="PF22725"/>
    </source>
</evidence>
<dbReference type="Gene3D" id="3.30.360.10">
    <property type="entry name" value="Dihydrodipicolinate Reductase, domain 2"/>
    <property type="match status" value="1"/>
</dbReference>
<keyword evidence="2" id="KW-0560">Oxidoreductase</keyword>
<dbReference type="InterPro" id="IPR055170">
    <property type="entry name" value="GFO_IDH_MocA-like_dom"/>
</dbReference>
<dbReference type="Proteomes" id="UP000321085">
    <property type="component" value="Unassembled WGS sequence"/>
</dbReference>
<dbReference type="Pfam" id="PF01408">
    <property type="entry name" value="GFO_IDH_MocA"/>
    <property type="match status" value="1"/>
</dbReference>
<evidence type="ECO:0000259" key="4">
    <source>
        <dbReference type="Pfam" id="PF01408"/>
    </source>
</evidence>
<keyword evidence="7" id="KW-1185">Reference proteome</keyword>
<sequence>MKKIGVAIIGLGPASQPHSRSLLDLSDRVEVCWAASRSSERADAYAQQFPFRTTTDIEAAIDDPAVEAVLVLTPPSSHLEVSQRCLSAGKHVLVEKPLELTLERAERLVEAARTSGRRFGVVLQHRFRPASLRLRQALTSDELGTVQAAFLSVPWWRPQSYYDEPGRGTLARDGGGVLLTQAIHSLDLFRSLVGVSGVIAADVRTTDLHRMETEDYVAALLRLGNGAPGTLMTTTAAYPGYPERIEIIGTKGFASLIGGALRMSFLDGREETVEAEGKTGSGASIMDFPHDAHRAVIVDFIDAITEDRQPLVSGEEALASQRLVQTVLTSGTSSLQKASLSAAEPGPSATGAEAPQGMAR</sequence>
<feature type="domain" description="GFO/IDH/MocA-like oxidoreductase" evidence="5">
    <location>
        <begin position="133"/>
        <end position="253"/>
    </location>
</feature>
<dbReference type="InterPro" id="IPR000683">
    <property type="entry name" value="Gfo/Idh/MocA-like_OxRdtase_N"/>
</dbReference>
<reference evidence="6 7" key="1">
    <citation type="submission" date="2019-07" db="EMBL/GenBank/DDBJ databases">
        <title>Whole genome shotgun sequence of Microvirga aerophila NBRC 106136.</title>
        <authorList>
            <person name="Hosoyama A."/>
            <person name="Uohara A."/>
            <person name="Ohji S."/>
            <person name="Ichikawa N."/>
        </authorList>
    </citation>
    <scope>NUCLEOTIDE SEQUENCE [LARGE SCALE GENOMIC DNA]</scope>
    <source>
        <strain evidence="6 7">NBRC 106136</strain>
    </source>
</reference>
<gene>
    <name evidence="6" type="ORF">MAE02_01870</name>
</gene>
<dbReference type="PANTHER" id="PTHR43708">
    <property type="entry name" value="CONSERVED EXPRESSED OXIDOREDUCTASE (EUROFUNG)"/>
    <property type="match status" value="1"/>
</dbReference>
<dbReference type="PANTHER" id="PTHR43708:SF5">
    <property type="entry name" value="CONSERVED EXPRESSED OXIDOREDUCTASE (EUROFUNG)-RELATED"/>
    <property type="match status" value="1"/>
</dbReference>
<feature type="region of interest" description="Disordered" evidence="3">
    <location>
        <begin position="335"/>
        <end position="360"/>
    </location>
</feature>
<name>A0A512BKJ9_9HYPH</name>
<dbReference type="RefSeq" id="WP_114184392.1">
    <property type="nucleotide sequence ID" value="NZ_BJYU01000001.1"/>
</dbReference>
<dbReference type="Gene3D" id="3.40.50.720">
    <property type="entry name" value="NAD(P)-binding Rossmann-like Domain"/>
    <property type="match status" value="1"/>
</dbReference>
<evidence type="ECO:0000256" key="2">
    <source>
        <dbReference type="ARBA" id="ARBA00023002"/>
    </source>
</evidence>
<comment type="similarity">
    <text evidence="1">Belongs to the Gfo/Idh/MocA family.</text>
</comment>
<evidence type="ECO:0000313" key="7">
    <source>
        <dbReference type="Proteomes" id="UP000321085"/>
    </source>
</evidence>
<dbReference type="Pfam" id="PF22725">
    <property type="entry name" value="GFO_IDH_MocA_C3"/>
    <property type="match status" value="1"/>
</dbReference>
<protein>
    <submittedName>
        <fullName evidence="6">Oxidoreductase</fullName>
    </submittedName>
</protein>
<evidence type="ECO:0000256" key="1">
    <source>
        <dbReference type="ARBA" id="ARBA00010928"/>
    </source>
</evidence>
<dbReference type="SUPFAM" id="SSF51735">
    <property type="entry name" value="NAD(P)-binding Rossmann-fold domains"/>
    <property type="match status" value="1"/>
</dbReference>
<dbReference type="InterPro" id="IPR036291">
    <property type="entry name" value="NAD(P)-bd_dom_sf"/>
</dbReference>
<organism evidence="6 7">
    <name type="scientific">Microvirga aerophila</name>
    <dbReference type="NCBI Taxonomy" id="670291"/>
    <lineage>
        <taxon>Bacteria</taxon>
        <taxon>Pseudomonadati</taxon>
        <taxon>Pseudomonadota</taxon>
        <taxon>Alphaproteobacteria</taxon>
        <taxon>Hyphomicrobiales</taxon>
        <taxon>Methylobacteriaceae</taxon>
        <taxon>Microvirga</taxon>
    </lineage>
</organism>
<dbReference type="GO" id="GO:0016491">
    <property type="term" value="F:oxidoreductase activity"/>
    <property type="evidence" value="ECO:0007669"/>
    <property type="project" value="UniProtKB-KW"/>
</dbReference>
<dbReference type="GO" id="GO:0000166">
    <property type="term" value="F:nucleotide binding"/>
    <property type="evidence" value="ECO:0007669"/>
    <property type="project" value="InterPro"/>
</dbReference>
<dbReference type="AlphaFoldDB" id="A0A512BKJ9"/>
<accession>A0A512BKJ9</accession>
<proteinExistence type="inferred from homology"/>
<comment type="caution">
    <text evidence="6">The sequence shown here is derived from an EMBL/GenBank/DDBJ whole genome shotgun (WGS) entry which is preliminary data.</text>
</comment>
<evidence type="ECO:0000313" key="6">
    <source>
        <dbReference type="EMBL" id="GEO12491.1"/>
    </source>
</evidence>
<dbReference type="SUPFAM" id="SSF55347">
    <property type="entry name" value="Glyceraldehyde-3-phosphate dehydrogenase-like, C-terminal domain"/>
    <property type="match status" value="1"/>
</dbReference>
<evidence type="ECO:0000256" key="3">
    <source>
        <dbReference type="SAM" id="MobiDB-lite"/>
    </source>
</evidence>
<feature type="domain" description="Gfo/Idh/MocA-like oxidoreductase N-terminal" evidence="4">
    <location>
        <begin position="4"/>
        <end position="121"/>
    </location>
</feature>
<dbReference type="EMBL" id="BJYU01000001">
    <property type="protein sequence ID" value="GEO12491.1"/>
    <property type="molecule type" value="Genomic_DNA"/>
</dbReference>
<dbReference type="OrthoDB" id="9774191at2"/>
<dbReference type="InterPro" id="IPR051317">
    <property type="entry name" value="Gfo/Idh/MocA_oxidoreduct"/>
</dbReference>